<dbReference type="STRING" id="585506.HMPREF0877_0123"/>
<keyword evidence="2" id="KW-1185">Reference proteome</keyword>
<protein>
    <submittedName>
        <fullName evidence="1">Uncharacterized protein</fullName>
    </submittedName>
</protein>
<dbReference type="Proteomes" id="UP000004528">
    <property type="component" value="Unassembled WGS sequence"/>
</dbReference>
<gene>
    <name evidence="1" type="ORF">HMPREF0877_0123</name>
</gene>
<comment type="caution">
    <text evidence="1">The sequence shown here is derived from an EMBL/GenBank/DDBJ whole genome shotgun (WGS) entry which is preliminary data.</text>
</comment>
<name>C5R828_WEIPA</name>
<dbReference type="RefSeq" id="WP_002829044.1">
    <property type="nucleotide sequence ID" value="NZ_GG697136.1"/>
</dbReference>
<dbReference type="EMBL" id="ACKU01000004">
    <property type="protein sequence ID" value="EER75612.1"/>
    <property type="molecule type" value="Genomic_DNA"/>
</dbReference>
<sequence>MNTSLYIVYDTDDLPIMVGSRIEVADWLGIKLGSFDSAVSRIKTGKRESVRGNYKVYKI</sequence>
<evidence type="ECO:0000313" key="1">
    <source>
        <dbReference type="EMBL" id="EER75612.1"/>
    </source>
</evidence>
<dbReference type="HOGENOM" id="CLU_2959732_0_0_9"/>
<proteinExistence type="predicted"/>
<dbReference type="AlphaFoldDB" id="C5R828"/>
<reference evidence="1 2" key="1">
    <citation type="submission" date="2009-04" db="EMBL/GenBank/DDBJ databases">
        <authorList>
            <person name="Qin X."/>
            <person name="Bachman B."/>
            <person name="Battles P."/>
            <person name="Bell A."/>
            <person name="Bess C."/>
            <person name="Bickham C."/>
            <person name="Chaboub L."/>
            <person name="Chen D."/>
            <person name="Coyle M."/>
            <person name="Deiros D.R."/>
            <person name="Dinh H."/>
            <person name="Forbes L."/>
            <person name="Fowler G."/>
            <person name="Francisco L."/>
            <person name="Fu Q."/>
            <person name="Gubbala S."/>
            <person name="Hale W."/>
            <person name="Han Y."/>
            <person name="Hemphill L."/>
            <person name="Highlander S.K."/>
            <person name="Hirani K."/>
            <person name="Hogues M."/>
            <person name="Jackson L."/>
            <person name="Jakkamsetti A."/>
            <person name="Javaid M."/>
            <person name="Jiang H."/>
            <person name="Korchina V."/>
            <person name="Kovar C."/>
            <person name="Lara F."/>
            <person name="Lee S."/>
            <person name="Mata R."/>
            <person name="Mathew T."/>
            <person name="Moen C."/>
            <person name="Morales K."/>
            <person name="Munidasa M."/>
            <person name="Nazareth L."/>
            <person name="Ngo R."/>
            <person name="Nguyen L."/>
            <person name="Okwuonu G."/>
            <person name="Ongeri F."/>
            <person name="Patil S."/>
            <person name="Petrosino J."/>
            <person name="Pham C."/>
            <person name="Pham P."/>
            <person name="Pu L.-L."/>
            <person name="Puazo M."/>
            <person name="Raj R."/>
            <person name="Reid J."/>
            <person name="Rouhana J."/>
            <person name="Saada N."/>
            <person name="Shang Y."/>
            <person name="Simmons D."/>
            <person name="Thornton R."/>
            <person name="Warren J."/>
            <person name="Weissenberger G."/>
            <person name="Zhang J."/>
            <person name="Zhang L."/>
            <person name="Zhou C."/>
            <person name="Zhu D."/>
            <person name="Muzny D."/>
            <person name="Worley K."/>
            <person name="Gibbs R."/>
        </authorList>
    </citation>
    <scope>NUCLEOTIDE SEQUENCE [LARGE SCALE GENOMIC DNA]</scope>
    <source>
        <strain evidence="1 2">ATCC 33313</strain>
    </source>
</reference>
<evidence type="ECO:0000313" key="2">
    <source>
        <dbReference type="Proteomes" id="UP000004528"/>
    </source>
</evidence>
<organism evidence="1 2">
    <name type="scientific">Weissella paramesenteroides ATCC 33313</name>
    <dbReference type="NCBI Taxonomy" id="585506"/>
    <lineage>
        <taxon>Bacteria</taxon>
        <taxon>Bacillati</taxon>
        <taxon>Bacillota</taxon>
        <taxon>Bacilli</taxon>
        <taxon>Lactobacillales</taxon>
        <taxon>Lactobacillaceae</taxon>
        <taxon>Weissella</taxon>
    </lineage>
</organism>
<accession>C5R828</accession>